<feature type="transmembrane region" description="Helical" evidence="1">
    <location>
        <begin position="209"/>
        <end position="228"/>
    </location>
</feature>
<feature type="transmembrane region" description="Helical" evidence="1">
    <location>
        <begin position="154"/>
        <end position="174"/>
    </location>
</feature>
<dbReference type="RefSeq" id="WP_154122756.1">
    <property type="nucleotide sequence ID" value="NZ_WJXB01000023.1"/>
</dbReference>
<evidence type="ECO:0000313" key="3">
    <source>
        <dbReference type="Proteomes" id="UP000463051"/>
    </source>
</evidence>
<proteinExistence type="predicted"/>
<gene>
    <name evidence="2" type="ORF">GJB61_30525</name>
</gene>
<keyword evidence="1" id="KW-0812">Transmembrane</keyword>
<dbReference type="Pfam" id="PF06182">
    <property type="entry name" value="ABC2_membrane_6"/>
    <property type="match status" value="1"/>
</dbReference>
<reference evidence="2 3" key="1">
    <citation type="submission" date="2019-11" db="EMBL/GenBank/DDBJ databases">
        <title>Paenibacillus monticola sp. nov., a novel PGPR strain isolated from mountain sample in China.</title>
        <authorList>
            <person name="Zhao Q."/>
            <person name="Li H.-P."/>
            <person name="Zhang J.-L."/>
        </authorList>
    </citation>
    <scope>NUCLEOTIDE SEQUENCE [LARGE SCALE GENOMIC DNA]</scope>
    <source>
        <strain evidence="2 3">LC-T2</strain>
    </source>
</reference>
<dbReference type="PANTHER" id="PTHR36833">
    <property type="entry name" value="SLR0610 PROTEIN-RELATED"/>
    <property type="match status" value="1"/>
</dbReference>
<comment type="caution">
    <text evidence="2">The sequence shown here is derived from an EMBL/GenBank/DDBJ whole genome shotgun (WGS) entry which is preliminary data.</text>
</comment>
<feature type="transmembrane region" description="Helical" evidence="1">
    <location>
        <begin position="67"/>
        <end position="89"/>
    </location>
</feature>
<feature type="transmembrane region" description="Helical" evidence="1">
    <location>
        <begin position="240"/>
        <end position="258"/>
    </location>
</feature>
<evidence type="ECO:0000256" key="1">
    <source>
        <dbReference type="SAM" id="Phobius"/>
    </source>
</evidence>
<feature type="transmembrane region" description="Helical" evidence="1">
    <location>
        <begin position="34"/>
        <end position="55"/>
    </location>
</feature>
<sequence length="270" mass="30978">MSQIWKNTRRYAYIYFLFLKYSLISLMAYRINFVFGMLVELGYIVIKLTYVYIVFRVGENINGLTPYNVTLFVGTYIIMSGIYSALLFFNFIKLPELIRTGDLDMYITKPISLQFITTLKSIDISVAVPNIIGGVIMVAIGWNQSHIEVNAANVIGYVGYLILGVITTYSIFLIPQMLAFWTVKTTGLTDLSNSLFDFNQMPMTIYNRLLQRVGTFIIPVFLLTNYSPLFLLHGLSRLEMVWGIAAPFIFLILVRIFWNYALRHYTSASS</sequence>
<organism evidence="2 3">
    <name type="scientific">Paenibacillus monticola</name>
    <dbReference type="NCBI Taxonomy" id="2666075"/>
    <lineage>
        <taxon>Bacteria</taxon>
        <taxon>Bacillati</taxon>
        <taxon>Bacillota</taxon>
        <taxon>Bacilli</taxon>
        <taxon>Bacillales</taxon>
        <taxon>Paenibacillaceae</taxon>
        <taxon>Paenibacillus</taxon>
    </lineage>
</organism>
<protein>
    <submittedName>
        <fullName evidence="2">ABC transporter permease</fullName>
    </submittedName>
</protein>
<dbReference type="AlphaFoldDB" id="A0A7X2HC53"/>
<keyword evidence="1" id="KW-0472">Membrane</keyword>
<feature type="transmembrane region" description="Helical" evidence="1">
    <location>
        <begin position="122"/>
        <end position="142"/>
    </location>
</feature>
<dbReference type="PANTHER" id="PTHR36833:SF1">
    <property type="entry name" value="INTEGRAL MEMBRANE TRANSPORT PROTEIN"/>
    <property type="match status" value="1"/>
</dbReference>
<name>A0A7X2HC53_9BACL</name>
<keyword evidence="1" id="KW-1133">Transmembrane helix</keyword>
<dbReference type="EMBL" id="WJXB01000023">
    <property type="protein sequence ID" value="MRN57271.1"/>
    <property type="molecule type" value="Genomic_DNA"/>
</dbReference>
<dbReference type="InterPro" id="IPR010390">
    <property type="entry name" value="ABC-2_transporter-like"/>
</dbReference>
<keyword evidence="3" id="KW-1185">Reference proteome</keyword>
<accession>A0A7X2HC53</accession>
<dbReference type="Proteomes" id="UP000463051">
    <property type="component" value="Unassembled WGS sequence"/>
</dbReference>
<evidence type="ECO:0000313" key="2">
    <source>
        <dbReference type="EMBL" id="MRN57271.1"/>
    </source>
</evidence>